<keyword evidence="2" id="KW-1185">Reference proteome</keyword>
<sequence length="298" mass="33161">MKLKISANDQLGRRLALLVVIRCIGFVADFNQSATDPGKLRNAFGQFFAIYRAKQPPSNEKKKRQLANTILLRISEAIGNESGGLSSSTQAQPETGYPSVSTLAFETLSIENVLTHTNILLHLHSPGCAGTEHTKLLKLQEIDERGGLHPPIKRIVGSDPETVYRPDDNAMGVRIADEITCTPTGEANTLLIMSSVFLPTDGYFVRSIICRLIFRIVGNFAWGGGSQPFRGDVRHFWPRVRLSTFIASNLKYALIFFGDIERRSLLLAIFAPNYLIYKFSFCWCIVESLVQLSNHGDE</sequence>
<dbReference type="AlphaFoldDB" id="A0AAV7J0P3"/>
<reference evidence="1 2" key="1">
    <citation type="journal article" date="2021" name="J. Hered.">
        <title>A chromosome-level genome assembly of the parasitoid wasp, Cotesia glomerata (Hymenoptera: Braconidae).</title>
        <authorList>
            <person name="Pinto B.J."/>
            <person name="Weis J.J."/>
            <person name="Gamble T."/>
            <person name="Ode P.J."/>
            <person name="Paul R."/>
            <person name="Zaspel J.M."/>
        </authorList>
    </citation>
    <scope>NUCLEOTIDE SEQUENCE [LARGE SCALE GENOMIC DNA]</scope>
    <source>
        <strain evidence="1">CgM1</strain>
    </source>
</reference>
<gene>
    <name evidence="1" type="ORF">KQX54_000598</name>
</gene>
<name>A0AAV7J0P3_COTGL</name>
<dbReference type="EMBL" id="JAHXZJ010000024">
    <property type="protein sequence ID" value="KAH0562713.1"/>
    <property type="molecule type" value="Genomic_DNA"/>
</dbReference>
<evidence type="ECO:0000313" key="1">
    <source>
        <dbReference type="EMBL" id="KAH0562713.1"/>
    </source>
</evidence>
<accession>A0AAV7J0P3</accession>
<dbReference type="Proteomes" id="UP000826195">
    <property type="component" value="Unassembled WGS sequence"/>
</dbReference>
<proteinExistence type="predicted"/>
<evidence type="ECO:0000313" key="2">
    <source>
        <dbReference type="Proteomes" id="UP000826195"/>
    </source>
</evidence>
<protein>
    <submittedName>
        <fullName evidence="1">Uncharacterized protein</fullName>
    </submittedName>
</protein>
<organism evidence="1 2">
    <name type="scientific">Cotesia glomerata</name>
    <name type="common">Lepidopteran parasitic wasp</name>
    <name type="synonym">Apanteles glomeratus</name>
    <dbReference type="NCBI Taxonomy" id="32391"/>
    <lineage>
        <taxon>Eukaryota</taxon>
        <taxon>Metazoa</taxon>
        <taxon>Ecdysozoa</taxon>
        <taxon>Arthropoda</taxon>
        <taxon>Hexapoda</taxon>
        <taxon>Insecta</taxon>
        <taxon>Pterygota</taxon>
        <taxon>Neoptera</taxon>
        <taxon>Endopterygota</taxon>
        <taxon>Hymenoptera</taxon>
        <taxon>Apocrita</taxon>
        <taxon>Ichneumonoidea</taxon>
        <taxon>Braconidae</taxon>
        <taxon>Microgastrinae</taxon>
        <taxon>Cotesia</taxon>
    </lineage>
</organism>
<comment type="caution">
    <text evidence="1">The sequence shown here is derived from an EMBL/GenBank/DDBJ whole genome shotgun (WGS) entry which is preliminary data.</text>
</comment>